<keyword evidence="3" id="KW-0413">Isomerase</keyword>
<dbReference type="eggNOG" id="COG0698">
    <property type="taxonomic scope" value="Bacteria"/>
</dbReference>
<protein>
    <submittedName>
        <fullName evidence="3">Sugar-phosphate isomerase, RpiB/LacA/LacB family</fullName>
    </submittedName>
</protein>
<accession>E6SR88</accession>
<dbReference type="PANTHER" id="PTHR30345:SF0">
    <property type="entry name" value="DNA DAMAGE-REPAIR_TOLERATION PROTEIN DRT102"/>
    <property type="match status" value="1"/>
</dbReference>
<dbReference type="InterPro" id="IPR036569">
    <property type="entry name" value="RpiB_LacA_LacB_sf"/>
</dbReference>
<feature type="chain" id="PRO_5003209330" evidence="2">
    <location>
        <begin position="24"/>
        <end position="196"/>
    </location>
</feature>
<dbReference type="Proteomes" id="UP000008630">
    <property type="component" value="Chromosome"/>
</dbReference>
<dbReference type="KEGG" id="bhl:Bache_1021"/>
<keyword evidence="4" id="KW-1185">Reference proteome</keyword>
<dbReference type="NCBIfam" id="TIGR00689">
    <property type="entry name" value="rpiB_lacA_lacB"/>
    <property type="match status" value="1"/>
</dbReference>
<sequence length="196" mass="21474">MKTTVKSIVMAMFITFIAMGVQAQTANSAETKVKRTAILGADPLGIALKDAVKEALVEEGFEVTDITGSEQQDYFDVGYNVGRAVSEKEYDFGFVFCGTGMGVNLVANKFNGVHCALCESIETARLSRVINNANVLSMGGIVVTPYLGKQMARAFVRAQFSKDFTEANPDFLRSAFKRVSEMGSEITRYNYDNLQK</sequence>
<reference evidence="3 4" key="2">
    <citation type="journal article" date="2011" name="Stand. Genomic Sci.">
        <title>Complete genome sequence of Bacteroides helcogenes type strain (P 36-108).</title>
        <authorList>
            <person name="Pati A."/>
            <person name="Gronow S."/>
            <person name="Zeytun A."/>
            <person name="Lapidus A."/>
            <person name="Nolan M."/>
            <person name="Hammon N."/>
            <person name="Deshpande S."/>
            <person name="Cheng J.F."/>
            <person name="Tapia R."/>
            <person name="Han C."/>
            <person name="Goodwin L."/>
            <person name="Pitluck S."/>
            <person name="Liolios K."/>
            <person name="Pagani I."/>
            <person name="Ivanova N."/>
            <person name="Mavromatis K."/>
            <person name="Chen A."/>
            <person name="Palaniappan K."/>
            <person name="Land M."/>
            <person name="Hauser L."/>
            <person name="Chang Y.J."/>
            <person name="Jeffries C.D."/>
            <person name="Detter J.C."/>
            <person name="Brambilla E."/>
            <person name="Rohde M."/>
            <person name="Goker M."/>
            <person name="Woyke T."/>
            <person name="Bristow J."/>
            <person name="Eisen J.A."/>
            <person name="Markowitz V."/>
            <person name="Hugenholtz P."/>
            <person name="Kyrpides N.C."/>
            <person name="Klenk H.P."/>
            <person name="Lucas S."/>
        </authorList>
    </citation>
    <scope>NUCLEOTIDE SEQUENCE [LARGE SCALE GENOMIC DNA]</scope>
    <source>
        <strain evidence="4">ATCC 35417 / DSM 20613 / JCM 6297 / CCUG 15421 / P 36-108</strain>
    </source>
</reference>
<evidence type="ECO:0000256" key="1">
    <source>
        <dbReference type="ARBA" id="ARBA00008754"/>
    </source>
</evidence>
<dbReference type="InterPro" id="IPR003500">
    <property type="entry name" value="RpiB_LacA_LacB"/>
</dbReference>
<dbReference type="RefSeq" id="WP_013546645.1">
    <property type="nucleotide sequence ID" value="NC_014933.1"/>
</dbReference>
<keyword evidence="2" id="KW-0732">Signal</keyword>
<dbReference type="STRING" id="693979.Bache_1021"/>
<dbReference type="EMBL" id="CP002352">
    <property type="protein sequence ID" value="ADV43032.1"/>
    <property type="molecule type" value="Genomic_DNA"/>
</dbReference>
<dbReference type="GO" id="GO:0005975">
    <property type="term" value="P:carbohydrate metabolic process"/>
    <property type="evidence" value="ECO:0007669"/>
    <property type="project" value="InterPro"/>
</dbReference>
<dbReference type="Gene3D" id="3.40.1400.10">
    <property type="entry name" value="Sugar-phosphate isomerase, RpiB/LacA/LacB"/>
    <property type="match status" value="1"/>
</dbReference>
<dbReference type="SUPFAM" id="SSF89623">
    <property type="entry name" value="Ribose/Galactose isomerase RpiB/AlsB"/>
    <property type="match status" value="1"/>
</dbReference>
<dbReference type="AlphaFoldDB" id="E6SR88"/>
<dbReference type="PANTHER" id="PTHR30345">
    <property type="entry name" value="RIBOSE-5-PHOSPHATE ISOMERASE B"/>
    <property type="match status" value="1"/>
</dbReference>
<dbReference type="GO" id="GO:0016861">
    <property type="term" value="F:intramolecular oxidoreductase activity, interconverting aldoses and ketoses"/>
    <property type="evidence" value="ECO:0007669"/>
    <property type="project" value="UniProtKB-ARBA"/>
</dbReference>
<evidence type="ECO:0000313" key="4">
    <source>
        <dbReference type="Proteomes" id="UP000008630"/>
    </source>
</evidence>
<evidence type="ECO:0000313" key="3">
    <source>
        <dbReference type="EMBL" id="ADV43032.1"/>
    </source>
</evidence>
<evidence type="ECO:0000256" key="2">
    <source>
        <dbReference type="SAM" id="SignalP"/>
    </source>
</evidence>
<gene>
    <name evidence="3" type="ordered locus">Bache_1021</name>
</gene>
<comment type="similarity">
    <text evidence="1">Belongs to the LacAB/RpiB family.</text>
</comment>
<dbReference type="OrthoDB" id="1778624at2"/>
<reference key="1">
    <citation type="submission" date="2010-11" db="EMBL/GenBank/DDBJ databases">
        <title>The complete genome of Bacteroides helcogenes P 36-108.</title>
        <authorList>
            <consortium name="US DOE Joint Genome Institute (JGI-PGF)"/>
            <person name="Lucas S."/>
            <person name="Copeland A."/>
            <person name="Lapidus A."/>
            <person name="Bruce D."/>
            <person name="Goodwin L."/>
            <person name="Pitluck S."/>
            <person name="Kyrpides N."/>
            <person name="Mavromatis K."/>
            <person name="Ivanova N."/>
            <person name="Zeytun A."/>
            <person name="Brettin T."/>
            <person name="Detter J.C."/>
            <person name="Tapia R."/>
            <person name="Han C."/>
            <person name="Land M."/>
            <person name="Hauser L."/>
            <person name="Markowitz V."/>
            <person name="Cheng J.-F."/>
            <person name="Hugenholtz P."/>
            <person name="Woyke T."/>
            <person name="Wu D."/>
            <person name="Gronow S."/>
            <person name="Wellnitz S."/>
            <person name="Brambilla E."/>
            <person name="Klenk H.-P."/>
            <person name="Eisen J.A."/>
        </authorList>
    </citation>
    <scope>NUCLEOTIDE SEQUENCE</scope>
    <source>
        <strain>P 36-108</strain>
    </source>
</reference>
<dbReference type="HOGENOM" id="CLU_091396_1_2_10"/>
<name>E6SR88_BACT6</name>
<proteinExistence type="inferred from homology"/>
<feature type="signal peptide" evidence="2">
    <location>
        <begin position="1"/>
        <end position="23"/>
    </location>
</feature>
<dbReference type="Pfam" id="PF02502">
    <property type="entry name" value="LacAB_rpiB"/>
    <property type="match status" value="1"/>
</dbReference>
<organism evidence="3 4">
    <name type="scientific">Bacteroides helcogenes (strain ATCC 35417 / DSM 20613 / JCM 6297 / CCUG 15421 / P 36-108)</name>
    <dbReference type="NCBI Taxonomy" id="693979"/>
    <lineage>
        <taxon>Bacteria</taxon>
        <taxon>Pseudomonadati</taxon>
        <taxon>Bacteroidota</taxon>
        <taxon>Bacteroidia</taxon>
        <taxon>Bacteroidales</taxon>
        <taxon>Bacteroidaceae</taxon>
        <taxon>Bacteroides</taxon>
    </lineage>
</organism>